<dbReference type="InterPro" id="IPR019223">
    <property type="entry name" value="DUF2147"/>
</dbReference>
<feature type="domain" description="DUF2147" evidence="2">
    <location>
        <begin position="28"/>
        <end position="132"/>
    </location>
</feature>
<proteinExistence type="predicted"/>
<evidence type="ECO:0000313" key="4">
    <source>
        <dbReference type="Proteomes" id="UP000248614"/>
    </source>
</evidence>
<feature type="signal peptide" evidence="1">
    <location>
        <begin position="1"/>
        <end position="21"/>
    </location>
</feature>
<dbReference type="AlphaFoldDB" id="A0A2W4Z6N7"/>
<dbReference type="EMBL" id="QFNF01000016">
    <property type="protein sequence ID" value="PZO77894.1"/>
    <property type="molecule type" value="Genomic_DNA"/>
</dbReference>
<evidence type="ECO:0000256" key="1">
    <source>
        <dbReference type="SAM" id="SignalP"/>
    </source>
</evidence>
<reference evidence="3 4" key="1">
    <citation type="submission" date="2017-08" db="EMBL/GenBank/DDBJ databases">
        <title>Infants hospitalized years apart are colonized by the same room-sourced microbial strains.</title>
        <authorList>
            <person name="Brooks B."/>
            <person name="Olm M.R."/>
            <person name="Firek B.A."/>
            <person name="Baker R."/>
            <person name="Thomas B.C."/>
            <person name="Morowitz M.J."/>
            <person name="Banfield J.F."/>
        </authorList>
    </citation>
    <scope>NUCLEOTIDE SEQUENCE [LARGE SCALE GENOMIC DNA]</scope>
    <source>
        <strain evidence="3">S2_018_000_R3_110</strain>
    </source>
</reference>
<protein>
    <submittedName>
        <fullName evidence="3">DUF2147 domain-containing protein</fullName>
    </submittedName>
</protein>
<evidence type="ECO:0000313" key="3">
    <source>
        <dbReference type="EMBL" id="PZO77894.1"/>
    </source>
</evidence>
<comment type="caution">
    <text evidence="3">The sequence shown here is derived from an EMBL/GenBank/DDBJ whole genome shotgun (WGS) entry which is preliminary data.</text>
</comment>
<accession>A0A2W4Z6N7</accession>
<sequence length="139" mass="14792">MRRIGRIAACLGLACAMPAGAGTPAPSGLWLSPHNDVAVRTGPCGTRLCGWVVWASTTARADARDGGTDRLLGTELLQDYAADGSGAWSGTVFVPDMGRRFASRIDLPRPDALRIRGCLWGGMLCRSQTWSRIDQVPHG</sequence>
<dbReference type="Pfam" id="PF09917">
    <property type="entry name" value="DUF2147"/>
    <property type="match status" value="1"/>
</dbReference>
<keyword evidence="1" id="KW-0732">Signal</keyword>
<name>A0A2W4Z6N7_9SPHN</name>
<gene>
    <name evidence="3" type="ORF">DI632_07840</name>
</gene>
<dbReference type="PANTHER" id="PTHR36919:SF2">
    <property type="entry name" value="BLL6627 PROTEIN"/>
    <property type="match status" value="1"/>
</dbReference>
<evidence type="ECO:0000259" key="2">
    <source>
        <dbReference type="Pfam" id="PF09917"/>
    </source>
</evidence>
<dbReference type="PANTHER" id="PTHR36919">
    <property type="entry name" value="BLR1215 PROTEIN"/>
    <property type="match status" value="1"/>
</dbReference>
<dbReference type="Gene3D" id="2.40.128.520">
    <property type="match status" value="1"/>
</dbReference>
<dbReference type="Proteomes" id="UP000248614">
    <property type="component" value="Unassembled WGS sequence"/>
</dbReference>
<feature type="chain" id="PRO_5016119122" evidence="1">
    <location>
        <begin position="22"/>
        <end position="139"/>
    </location>
</feature>
<organism evidence="3 4">
    <name type="scientific">Sphingomonas hengshuiensis</name>
    <dbReference type="NCBI Taxonomy" id="1609977"/>
    <lineage>
        <taxon>Bacteria</taxon>
        <taxon>Pseudomonadati</taxon>
        <taxon>Pseudomonadota</taxon>
        <taxon>Alphaproteobacteria</taxon>
        <taxon>Sphingomonadales</taxon>
        <taxon>Sphingomonadaceae</taxon>
        <taxon>Sphingomonas</taxon>
    </lineage>
</organism>